<dbReference type="AlphaFoldDB" id="A0A5C5XSK4"/>
<evidence type="ECO:0000313" key="2">
    <source>
        <dbReference type="Proteomes" id="UP000317238"/>
    </source>
</evidence>
<gene>
    <name evidence="1" type="ORF">Pan14r_51960</name>
</gene>
<keyword evidence="2" id="KW-1185">Reference proteome</keyword>
<comment type="caution">
    <text evidence="1">The sequence shown here is derived from an EMBL/GenBank/DDBJ whole genome shotgun (WGS) entry which is preliminary data.</text>
</comment>
<proteinExistence type="predicted"/>
<evidence type="ECO:0000313" key="1">
    <source>
        <dbReference type="EMBL" id="TWT65648.1"/>
    </source>
</evidence>
<dbReference type="EMBL" id="SJPL01000002">
    <property type="protein sequence ID" value="TWT65648.1"/>
    <property type="molecule type" value="Genomic_DNA"/>
</dbReference>
<dbReference type="Proteomes" id="UP000317238">
    <property type="component" value="Unassembled WGS sequence"/>
</dbReference>
<accession>A0A5C5XSK4</accession>
<dbReference type="RefSeq" id="WP_197204089.1">
    <property type="nucleotide sequence ID" value="NZ_SJPL01000002.1"/>
</dbReference>
<name>A0A5C5XSK4_9PLAN</name>
<sequence>MIRNKVDRINNRLAAGAYHREQLEAIAAEMIELHGEMPTSCAADELEHVIRDGASYEDAMRRIINWKLDESRETD</sequence>
<organism evidence="1 2">
    <name type="scientific">Crateriforma conspicua</name>
    <dbReference type="NCBI Taxonomy" id="2527996"/>
    <lineage>
        <taxon>Bacteria</taxon>
        <taxon>Pseudomonadati</taxon>
        <taxon>Planctomycetota</taxon>
        <taxon>Planctomycetia</taxon>
        <taxon>Planctomycetales</taxon>
        <taxon>Planctomycetaceae</taxon>
        <taxon>Crateriforma</taxon>
    </lineage>
</organism>
<reference evidence="1 2" key="1">
    <citation type="submission" date="2019-02" db="EMBL/GenBank/DDBJ databases">
        <title>Deep-cultivation of Planctomycetes and their phenomic and genomic characterization uncovers novel biology.</title>
        <authorList>
            <person name="Wiegand S."/>
            <person name="Jogler M."/>
            <person name="Boedeker C."/>
            <person name="Pinto D."/>
            <person name="Vollmers J."/>
            <person name="Rivas-Marin E."/>
            <person name="Kohn T."/>
            <person name="Peeters S.H."/>
            <person name="Heuer A."/>
            <person name="Rast P."/>
            <person name="Oberbeckmann S."/>
            <person name="Bunk B."/>
            <person name="Jeske O."/>
            <person name="Meyerdierks A."/>
            <person name="Storesund J.E."/>
            <person name="Kallscheuer N."/>
            <person name="Luecker S."/>
            <person name="Lage O.M."/>
            <person name="Pohl T."/>
            <person name="Merkel B.J."/>
            <person name="Hornburger P."/>
            <person name="Mueller R.-W."/>
            <person name="Bruemmer F."/>
            <person name="Labrenz M."/>
            <person name="Spormann A.M."/>
            <person name="Op Den Camp H."/>
            <person name="Overmann J."/>
            <person name="Amann R."/>
            <person name="Jetten M.S.M."/>
            <person name="Mascher T."/>
            <person name="Medema M.H."/>
            <person name="Devos D.P."/>
            <person name="Kaster A.-K."/>
            <person name="Ovreas L."/>
            <person name="Rohde M."/>
            <person name="Galperin M.Y."/>
            <person name="Jogler C."/>
        </authorList>
    </citation>
    <scope>NUCLEOTIDE SEQUENCE [LARGE SCALE GENOMIC DNA]</scope>
    <source>
        <strain evidence="1 2">Pan14r</strain>
    </source>
</reference>
<protein>
    <submittedName>
        <fullName evidence="1">Uncharacterized protein</fullName>
    </submittedName>
</protein>